<organism evidence="1 2">
    <name type="scientific">Sphingobacterium lactis</name>
    <dbReference type="NCBI Taxonomy" id="797291"/>
    <lineage>
        <taxon>Bacteria</taxon>
        <taxon>Pseudomonadati</taxon>
        <taxon>Bacteroidota</taxon>
        <taxon>Sphingobacteriia</taxon>
        <taxon>Sphingobacteriales</taxon>
        <taxon>Sphingobacteriaceae</taxon>
        <taxon>Sphingobacterium</taxon>
    </lineage>
</organism>
<evidence type="ECO:0000313" key="2">
    <source>
        <dbReference type="Proteomes" id="UP000236731"/>
    </source>
</evidence>
<dbReference type="EMBL" id="FNUT01000013">
    <property type="protein sequence ID" value="SEG67534.1"/>
    <property type="molecule type" value="Genomic_DNA"/>
</dbReference>
<dbReference type="AlphaFoldDB" id="A0A1H6C3J4"/>
<dbReference type="Proteomes" id="UP000236731">
    <property type="component" value="Unassembled WGS sequence"/>
</dbReference>
<accession>A0A1H6C3J4</accession>
<name>A0A1H6C3J4_9SPHI</name>
<proteinExistence type="predicted"/>
<gene>
    <name evidence="1" type="ORF">SAMN05421877_11314</name>
</gene>
<evidence type="ECO:0000313" key="1">
    <source>
        <dbReference type="EMBL" id="SEG67534.1"/>
    </source>
</evidence>
<protein>
    <submittedName>
        <fullName evidence="1">Uncharacterized protein</fullName>
    </submittedName>
</protein>
<keyword evidence="2" id="KW-1185">Reference proteome</keyword>
<reference evidence="2" key="1">
    <citation type="submission" date="2016-10" db="EMBL/GenBank/DDBJ databases">
        <authorList>
            <person name="Varghese N."/>
            <person name="Submissions S."/>
        </authorList>
    </citation>
    <scope>NUCLEOTIDE SEQUENCE [LARGE SCALE GENOMIC DNA]</scope>
    <source>
        <strain evidence="2">DSM 22361</strain>
    </source>
</reference>
<sequence>MFTKVVIFSKELTAGEIEQEWIASTPLLSPFIVNRLSPLNLLIFL</sequence>